<dbReference type="InterPro" id="IPR056442">
    <property type="entry name" value="GINT1_N"/>
</dbReference>
<name>A0A381SFL8_9ZZZZ</name>
<dbReference type="AlphaFoldDB" id="A0A381SFL8"/>
<organism evidence="2">
    <name type="scientific">marine metagenome</name>
    <dbReference type="NCBI Taxonomy" id="408172"/>
    <lineage>
        <taxon>unclassified sequences</taxon>
        <taxon>metagenomes</taxon>
        <taxon>ecological metagenomes</taxon>
    </lineage>
</organism>
<feature type="domain" description="Glucosamine inositolphosphorylceramide transferase 1 N-terminal" evidence="1">
    <location>
        <begin position="120"/>
        <end position="325"/>
    </location>
</feature>
<evidence type="ECO:0000259" key="1">
    <source>
        <dbReference type="Pfam" id="PF24793"/>
    </source>
</evidence>
<feature type="non-terminal residue" evidence="2">
    <location>
        <position position="1"/>
    </location>
</feature>
<gene>
    <name evidence="2" type="ORF">METZ01_LOCUS54965</name>
</gene>
<dbReference type="SUPFAM" id="SSF75005">
    <property type="entry name" value="Arabinanase/levansucrase/invertase"/>
    <property type="match status" value="1"/>
</dbReference>
<accession>A0A381SFL8</accession>
<feature type="non-terminal residue" evidence="2">
    <location>
        <position position="346"/>
    </location>
</feature>
<dbReference type="EMBL" id="UINC01002971">
    <property type="protein sequence ID" value="SVA02111.1"/>
    <property type="molecule type" value="Genomic_DNA"/>
</dbReference>
<evidence type="ECO:0000313" key="2">
    <source>
        <dbReference type="EMBL" id="SVA02111.1"/>
    </source>
</evidence>
<reference evidence="2" key="1">
    <citation type="submission" date="2018-05" db="EMBL/GenBank/DDBJ databases">
        <authorList>
            <person name="Lanie J.A."/>
            <person name="Ng W.-L."/>
            <person name="Kazmierczak K.M."/>
            <person name="Andrzejewski T.M."/>
            <person name="Davidsen T.M."/>
            <person name="Wayne K.J."/>
            <person name="Tettelin H."/>
            <person name="Glass J.I."/>
            <person name="Rusch D."/>
            <person name="Podicherti R."/>
            <person name="Tsui H.-C.T."/>
            <person name="Winkler M.E."/>
        </authorList>
    </citation>
    <scope>NUCLEOTIDE SEQUENCE</scope>
</reference>
<dbReference type="InterPro" id="IPR023296">
    <property type="entry name" value="Glyco_hydro_beta-prop_sf"/>
</dbReference>
<protein>
    <recommendedName>
        <fullName evidence="1">Glucosamine inositolphosphorylceramide transferase 1 N-terminal domain-containing protein</fullName>
    </recommendedName>
</protein>
<dbReference type="Pfam" id="PF24793">
    <property type="entry name" value="GINT1_N"/>
    <property type="match status" value="1"/>
</dbReference>
<proteinExistence type="predicted"/>
<sequence length="346" mass="40846">MPKIQRKIYKYNLYLKKKTTETKLENGIENLYAILNLTETCNNKDIQKSYDRYKKKIGKSLVSLNTINENLSYIFDTNLNTIEISYKVLTNLEKRLEHNKDLEKIHTNNDYIKIEAPKDKYYADPQLFKFGSKTFIFFEEYDYIKGIISCISIDKDMNISKPIKVLEQPYHLSFPYIFSDGKNIFMIPETSKNGTIEMYISERFPLKWKKYHTILQGVWASDTIIFELNGIWWLFTSIKDCQNLSIFYSFDLLSKQWISHKYNNTNKLHGRMAGAIFRNNGKLIRPVQCCIPKYGYCIIFYEIITLSRTNYVEKEIGRFFPNWEKGLIGTHTFSVSENFIVVDGKS</sequence>